<gene>
    <name evidence="3" type="ORF">GPECTOR_12g546</name>
</gene>
<keyword evidence="1" id="KW-0378">Hydrolase</keyword>
<dbReference type="Gene3D" id="3.40.50.1820">
    <property type="entry name" value="alpha/beta hydrolase"/>
    <property type="match status" value="1"/>
</dbReference>
<dbReference type="PANTHER" id="PTHR48070">
    <property type="entry name" value="ESTERASE OVCA2"/>
    <property type="match status" value="1"/>
</dbReference>
<reference evidence="4" key="1">
    <citation type="journal article" date="2016" name="Nat. Commun.">
        <title>The Gonium pectorale genome demonstrates co-option of cell cycle regulation during the evolution of multicellularity.</title>
        <authorList>
            <person name="Hanschen E.R."/>
            <person name="Marriage T.N."/>
            <person name="Ferris P.J."/>
            <person name="Hamaji T."/>
            <person name="Toyoda A."/>
            <person name="Fujiyama A."/>
            <person name="Neme R."/>
            <person name="Noguchi H."/>
            <person name="Minakuchi Y."/>
            <person name="Suzuki M."/>
            <person name="Kawai-Toyooka H."/>
            <person name="Smith D.R."/>
            <person name="Sparks H."/>
            <person name="Anderson J."/>
            <person name="Bakaric R."/>
            <person name="Luria V."/>
            <person name="Karger A."/>
            <person name="Kirschner M.W."/>
            <person name="Durand P.M."/>
            <person name="Michod R.E."/>
            <person name="Nozaki H."/>
            <person name="Olson B.J."/>
        </authorList>
    </citation>
    <scope>NUCLEOTIDE SEQUENCE [LARGE SCALE GENOMIC DNA]</scope>
    <source>
        <strain evidence="4">NIES-2863</strain>
    </source>
</reference>
<protein>
    <recommendedName>
        <fullName evidence="2">Serine hydrolase domain-containing protein</fullName>
    </recommendedName>
</protein>
<feature type="domain" description="Serine hydrolase" evidence="2">
    <location>
        <begin position="22"/>
        <end position="90"/>
    </location>
</feature>
<dbReference type="PANTHER" id="PTHR48070:SF6">
    <property type="entry name" value="ESTERASE OVCA2"/>
    <property type="match status" value="1"/>
</dbReference>
<dbReference type="InterPro" id="IPR005645">
    <property type="entry name" value="FSH-like_dom"/>
</dbReference>
<sequence>MDPRPRFHYPGPGPGPAAAASQASERYLTSLLAERGPFDGLMGFSQGAVMSSAAAALQRSGLRPELSALPPLRFVVLFAGMKPHCVELADSFALSTVLLHQRGHAIPALTGPQLAVARAFLDAAAEEGETSAPAETNGRVAAEPEVAAIAAPAVLQGPQWVARSRL</sequence>
<name>A0A150GP20_GONPE</name>
<organism evidence="3 4">
    <name type="scientific">Gonium pectorale</name>
    <name type="common">Green alga</name>
    <dbReference type="NCBI Taxonomy" id="33097"/>
    <lineage>
        <taxon>Eukaryota</taxon>
        <taxon>Viridiplantae</taxon>
        <taxon>Chlorophyta</taxon>
        <taxon>core chlorophytes</taxon>
        <taxon>Chlorophyceae</taxon>
        <taxon>CS clade</taxon>
        <taxon>Chlamydomonadales</taxon>
        <taxon>Volvocaceae</taxon>
        <taxon>Gonium</taxon>
    </lineage>
</organism>
<accession>A0A150GP20</accession>
<proteinExistence type="predicted"/>
<dbReference type="EMBL" id="LSYV01000013">
    <property type="protein sequence ID" value="KXZ51583.1"/>
    <property type="molecule type" value="Genomic_DNA"/>
</dbReference>
<dbReference type="GO" id="GO:0005737">
    <property type="term" value="C:cytoplasm"/>
    <property type="evidence" value="ECO:0007669"/>
    <property type="project" value="TreeGrafter"/>
</dbReference>
<evidence type="ECO:0000259" key="2">
    <source>
        <dbReference type="Pfam" id="PF03959"/>
    </source>
</evidence>
<dbReference type="Proteomes" id="UP000075714">
    <property type="component" value="Unassembled WGS sequence"/>
</dbReference>
<evidence type="ECO:0000313" key="4">
    <source>
        <dbReference type="Proteomes" id="UP000075714"/>
    </source>
</evidence>
<keyword evidence="4" id="KW-1185">Reference proteome</keyword>
<dbReference type="GO" id="GO:0016787">
    <property type="term" value="F:hydrolase activity"/>
    <property type="evidence" value="ECO:0007669"/>
    <property type="project" value="UniProtKB-KW"/>
</dbReference>
<dbReference type="OrthoDB" id="414698at2759"/>
<dbReference type="Pfam" id="PF03959">
    <property type="entry name" value="FSH1"/>
    <property type="match status" value="1"/>
</dbReference>
<evidence type="ECO:0000256" key="1">
    <source>
        <dbReference type="ARBA" id="ARBA00022801"/>
    </source>
</evidence>
<dbReference type="AlphaFoldDB" id="A0A150GP20"/>
<comment type="caution">
    <text evidence="3">The sequence shown here is derived from an EMBL/GenBank/DDBJ whole genome shotgun (WGS) entry which is preliminary data.</text>
</comment>
<dbReference type="GO" id="GO:0005634">
    <property type="term" value="C:nucleus"/>
    <property type="evidence" value="ECO:0007669"/>
    <property type="project" value="TreeGrafter"/>
</dbReference>
<dbReference type="InterPro" id="IPR050593">
    <property type="entry name" value="LovG"/>
</dbReference>
<dbReference type="InterPro" id="IPR029058">
    <property type="entry name" value="AB_hydrolase_fold"/>
</dbReference>
<dbReference type="STRING" id="33097.A0A150GP20"/>
<evidence type="ECO:0000313" key="3">
    <source>
        <dbReference type="EMBL" id="KXZ51583.1"/>
    </source>
</evidence>